<dbReference type="Proteomes" id="UP000002026">
    <property type="component" value="Chromosome"/>
</dbReference>
<dbReference type="EMBL" id="CP001684">
    <property type="protein sequence ID" value="ACV23735.1"/>
    <property type="molecule type" value="Genomic_DNA"/>
</dbReference>
<keyword evidence="3" id="KW-0804">Transcription</keyword>
<dbReference type="KEGG" id="shi:Shel_27370"/>
<dbReference type="PROSITE" id="PS50931">
    <property type="entry name" value="HTH_LYSR"/>
    <property type="match status" value="1"/>
</dbReference>
<comment type="similarity">
    <text evidence="1">Belongs to the LysR transcriptional regulatory family.</text>
</comment>
<accession>C7N3L2</accession>
<keyword evidence="2" id="KW-0805">Transcription regulation</keyword>
<gene>
    <name evidence="5" type="ordered locus">Shel_27370</name>
</gene>
<dbReference type="InterPro" id="IPR016032">
    <property type="entry name" value="Sig_transdc_resp-reg_C-effctor"/>
</dbReference>
<reference evidence="5 6" key="1">
    <citation type="journal article" date="2009" name="Stand. Genomic Sci.">
        <title>Complete genome sequence of Slackia heliotrinireducens type strain (RHS 1).</title>
        <authorList>
            <person name="Pukall R."/>
            <person name="Lapidus A."/>
            <person name="Nolan M."/>
            <person name="Copeland A."/>
            <person name="Glavina Del Rio T."/>
            <person name="Lucas S."/>
            <person name="Chen F."/>
            <person name="Tice H."/>
            <person name="Cheng J.F."/>
            <person name="Chertkov O."/>
            <person name="Bruce D."/>
            <person name="Goodwin L."/>
            <person name="Kuske C."/>
            <person name="Brettin T."/>
            <person name="Detter J.C."/>
            <person name="Han C."/>
            <person name="Pitluck S."/>
            <person name="Pati A."/>
            <person name="Mavrommatis K."/>
            <person name="Ivanova N."/>
            <person name="Ovchinnikova G."/>
            <person name="Chen A."/>
            <person name="Palaniappan K."/>
            <person name="Schneider S."/>
            <person name="Rohde M."/>
            <person name="Chain P."/>
            <person name="D'haeseleer P."/>
            <person name="Goker M."/>
            <person name="Bristow J."/>
            <person name="Eisen J.A."/>
            <person name="Markowitz V."/>
            <person name="Kyrpides N.C."/>
            <person name="Klenk H.P."/>
            <person name="Hugenholtz P."/>
        </authorList>
    </citation>
    <scope>NUCLEOTIDE SEQUENCE [LARGE SCALE GENOMIC DNA]</scope>
    <source>
        <strain evidence="6">ATCC 29202 / DSM 20476 / NCTC 11029 / RHS 1</strain>
    </source>
</reference>
<dbReference type="HOGENOM" id="CLU_1509615_0_0_11"/>
<dbReference type="InterPro" id="IPR000847">
    <property type="entry name" value="LysR_HTH_N"/>
</dbReference>
<proteinExistence type="inferred from homology"/>
<dbReference type="SUPFAM" id="SSF46894">
    <property type="entry name" value="C-terminal effector domain of the bipartite response regulators"/>
    <property type="match status" value="1"/>
</dbReference>
<evidence type="ECO:0000256" key="2">
    <source>
        <dbReference type="ARBA" id="ARBA00023015"/>
    </source>
</evidence>
<dbReference type="Pfam" id="PF00126">
    <property type="entry name" value="HTH_1"/>
    <property type="match status" value="1"/>
</dbReference>
<feature type="domain" description="HTH lysR-type" evidence="4">
    <location>
        <begin position="1"/>
        <end position="58"/>
    </location>
</feature>
<evidence type="ECO:0000256" key="1">
    <source>
        <dbReference type="ARBA" id="ARBA00009437"/>
    </source>
</evidence>
<dbReference type="AlphaFoldDB" id="C7N3L2"/>
<dbReference type="eggNOG" id="COG0583">
    <property type="taxonomic scope" value="Bacteria"/>
</dbReference>
<keyword evidence="6" id="KW-1185">Reference proteome</keyword>
<dbReference type="GO" id="GO:0003700">
    <property type="term" value="F:DNA-binding transcription factor activity"/>
    <property type="evidence" value="ECO:0007669"/>
    <property type="project" value="InterPro"/>
</dbReference>
<dbReference type="SUPFAM" id="SSF46785">
    <property type="entry name" value="Winged helix' DNA-binding domain"/>
    <property type="match status" value="1"/>
</dbReference>
<organism evidence="5 6">
    <name type="scientific">Slackia heliotrinireducens (strain ATCC 29202 / DSM 20476 / NCTC 11029 / RHS 1)</name>
    <name type="common">Peptococcus heliotrinreducens</name>
    <dbReference type="NCBI Taxonomy" id="471855"/>
    <lineage>
        <taxon>Bacteria</taxon>
        <taxon>Bacillati</taxon>
        <taxon>Actinomycetota</taxon>
        <taxon>Coriobacteriia</taxon>
        <taxon>Eggerthellales</taxon>
        <taxon>Eggerthellaceae</taxon>
        <taxon>Slackia</taxon>
    </lineage>
</organism>
<dbReference type="PANTHER" id="PTHR30126:SF39">
    <property type="entry name" value="HTH-TYPE TRANSCRIPTIONAL REGULATOR CYSL"/>
    <property type="match status" value="1"/>
</dbReference>
<dbReference type="RefSeq" id="WP_012799831.1">
    <property type="nucleotide sequence ID" value="NC_013165.1"/>
</dbReference>
<name>C7N3L2_SLAHD</name>
<dbReference type="PRINTS" id="PR00039">
    <property type="entry name" value="HTHLYSR"/>
</dbReference>
<protein>
    <submittedName>
        <fullName evidence="5">Transcriptional regulator</fullName>
    </submittedName>
</protein>
<evidence type="ECO:0000259" key="4">
    <source>
        <dbReference type="PROSITE" id="PS50931"/>
    </source>
</evidence>
<sequence>MELEHLREYVMLARNGSFTDTARSLHITQSTLSKHVAALEREFNCVLITRSREGSMLTEPGRLLYLRAIDIINAVDRTRADMAILTPNSTATAIDTAVKPDPRLRKACRIAAEKHGLTPQQAGALALFVEGMPLDDVAIALNGTRDDAGMLLADAYRALGVESRQQAYDYLHSILECN</sequence>
<dbReference type="InterPro" id="IPR036388">
    <property type="entry name" value="WH-like_DNA-bd_sf"/>
</dbReference>
<dbReference type="STRING" id="471855.Shel_27370"/>
<evidence type="ECO:0000313" key="6">
    <source>
        <dbReference type="Proteomes" id="UP000002026"/>
    </source>
</evidence>
<evidence type="ECO:0000313" key="5">
    <source>
        <dbReference type="EMBL" id="ACV23735.1"/>
    </source>
</evidence>
<dbReference type="PANTHER" id="PTHR30126">
    <property type="entry name" value="HTH-TYPE TRANSCRIPTIONAL REGULATOR"/>
    <property type="match status" value="1"/>
</dbReference>
<dbReference type="InterPro" id="IPR036390">
    <property type="entry name" value="WH_DNA-bd_sf"/>
</dbReference>
<evidence type="ECO:0000256" key="3">
    <source>
        <dbReference type="ARBA" id="ARBA00023163"/>
    </source>
</evidence>
<dbReference type="Gene3D" id="1.10.10.10">
    <property type="entry name" value="Winged helix-like DNA-binding domain superfamily/Winged helix DNA-binding domain"/>
    <property type="match status" value="1"/>
</dbReference>
<dbReference type="GO" id="GO:0000976">
    <property type="term" value="F:transcription cis-regulatory region binding"/>
    <property type="evidence" value="ECO:0007669"/>
    <property type="project" value="TreeGrafter"/>
</dbReference>